<dbReference type="OrthoDB" id="535283at2759"/>
<dbReference type="AlphaFoldDB" id="A0A150H365"/>
<keyword evidence="5" id="KW-1185">Reference proteome</keyword>
<evidence type="ECO:0000256" key="2">
    <source>
        <dbReference type="SAM" id="MobiDB-lite"/>
    </source>
</evidence>
<feature type="coiled-coil region" evidence="1">
    <location>
        <begin position="7"/>
        <end position="34"/>
    </location>
</feature>
<comment type="caution">
    <text evidence="4">The sequence shown here is derived from an EMBL/GenBank/DDBJ whole genome shotgun (WGS) entry which is preliminary data.</text>
</comment>
<keyword evidence="3" id="KW-1133">Transmembrane helix</keyword>
<gene>
    <name evidence="4" type="ORF">GPECTOR_1g385</name>
</gene>
<protein>
    <submittedName>
        <fullName evidence="4">Uncharacterized protein</fullName>
    </submittedName>
</protein>
<keyword evidence="3" id="KW-0472">Membrane</keyword>
<dbReference type="PANTHER" id="PTHR22166:SF12">
    <property type="entry name" value="ENDOPLASMIC RETICULUM JUNCTION FORMATION PROTEIN LUNAPARK"/>
    <property type="match status" value="1"/>
</dbReference>
<dbReference type="STRING" id="33097.A0A150H365"/>
<dbReference type="EMBL" id="LSYV01000002">
    <property type="protein sequence ID" value="KXZ56432.1"/>
    <property type="molecule type" value="Genomic_DNA"/>
</dbReference>
<keyword evidence="3" id="KW-0812">Transmembrane</keyword>
<evidence type="ECO:0000256" key="1">
    <source>
        <dbReference type="SAM" id="Coils"/>
    </source>
</evidence>
<evidence type="ECO:0000313" key="5">
    <source>
        <dbReference type="Proteomes" id="UP000075714"/>
    </source>
</evidence>
<dbReference type="PANTHER" id="PTHR22166">
    <property type="entry name" value="ENDOPLASMIC RETICULUM JUNCTION FORMATION PROTEIN LUNAPARK"/>
    <property type="match status" value="1"/>
</dbReference>
<dbReference type="GO" id="GO:0071786">
    <property type="term" value="P:endoplasmic reticulum tubular network organization"/>
    <property type="evidence" value="ECO:0007669"/>
    <property type="project" value="InterPro"/>
</dbReference>
<dbReference type="GO" id="GO:0071782">
    <property type="term" value="C:endoplasmic reticulum tubular network"/>
    <property type="evidence" value="ECO:0007669"/>
    <property type="project" value="TreeGrafter"/>
</dbReference>
<feature type="transmembrane region" description="Helical" evidence="3">
    <location>
        <begin position="79"/>
        <end position="106"/>
    </location>
</feature>
<dbReference type="Proteomes" id="UP000075714">
    <property type="component" value="Unassembled WGS sequence"/>
</dbReference>
<name>A0A150H365_GONPE</name>
<sequence>MGGLLSRQGTEAYYANYEKSFERLEKESAKILDRRMKRRRSMDSCSNIGFWITATGFCVAILLTAYLQQVGTQKWYQKSLTILAAFAVPLVSALVFKAFLWVLRLVEARDERFLRKLMDAKRKMVKELKDSTRFDRIASLIKKYDPDEQQAVVQPHIVDPPASGGLRRRQSAPIPTGHTPNGATVPVPVPGGSLSRQAAAAAASAAVSVAAGTGKALMPVFESLANNLVGDNPVLLQEAQQLRDENAKLQAKLAEIEARLAQTAGATSDEGEGKVAQEVDVD</sequence>
<reference evidence="5" key="1">
    <citation type="journal article" date="2016" name="Nat. Commun.">
        <title>The Gonium pectorale genome demonstrates co-option of cell cycle regulation during the evolution of multicellularity.</title>
        <authorList>
            <person name="Hanschen E.R."/>
            <person name="Marriage T.N."/>
            <person name="Ferris P.J."/>
            <person name="Hamaji T."/>
            <person name="Toyoda A."/>
            <person name="Fujiyama A."/>
            <person name="Neme R."/>
            <person name="Noguchi H."/>
            <person name="Minakuchi Y."/>
            <person name="Suzuki M."/>
            <person name="Kawai-Toyooka H."/>
            <person name="Smith D.R."/>
            <person name="Sparks H."/>
            <person name="Anderson J."/>
            <person name="Bakaric R."/>
            <person name="Luria V."/>
            <person name="Karger A."/>
            <person name="Kirschner M.W."/>
            <person name="Durand P.M."/>
            <person name="Michod R.E."/>
            <person name="Nozaki H."/>
            <person name="Olson B.J."/>
        </authorList>
    </citation>
    <scope>NUCLEOTIDE SEQUENCE [LARGE SCALE GENOMIC DNA]</scope>
    <source>
        <strain evidence="5">NIES-2863</strain>
    </source>
</reference>
<feature type="region of interest" description="Disordered" evidence="2">
    <location>
        <begin position="263"/>
        <end position="282"/>
    </location>
</feature>
<feature type="transmembrane region" description="Helical" evidence="3">
    <location>
        <begin position="44"/>
        <end position="67"/>
    </location>
</feature>
<feature type="region of interest" description="Disordered" evidence="2">
    <location>
        <begin position="157"/>
        <end position="190"/>
    </location>
</feature>
<accession>A0A150H365</accession>
<evidence type="ECO:0000313" key="4">
    <source>
        <dbReference type="EMBL" id="KXZ56432.1"/>
    </source>
</evidence>
<dbReference type="InterPro" id="IPR040115">
    <property type="entry name" value="Lnp"/>
</dbReference>
<keyword evidence="1" id="KW-0175">Coiled coil</keyword>
<evidence type="ECO:0000256" key="3">
    <source>
        <dbReference type="SAM" id="Phobius"/>
    </source>
</evidence>
<feature type="compositionally biased region" description="Basic and acidic residues" evidence="2">
    <location>
        <begin position="271"/>
        <end position="282"/>
    </location>
</feature>
<organism evidence="4 5">
    <name type="scientific">Gonium pectorale</name>
    <name type="common">Green alga</name>
    <dbReference type="NCBI Taxonomy" id="33097"/>
    <lineage>
        <taxon>Eukaryota</taxon>
        <taxon>Viridiplantae</taxon>
        <taxon>Chlorophyta</taxon>
        <taxon>core chlorophytes</taxon>
        <taxon>Chlorophyceae</taxon>
        <taxon>CS clade</taxon>
        <taxon>Chlamydomonadales</taxon>
        <taxon>Volvocaceae</taxon>
        <taxon>Gonium</taxon>
    </lineage>
</organism>
<proteinExistence type="predicted"/>